<reference evidence="2 3" key="1">
    <citation type="submission" date="2021-02" db="EMBL/GenBank/DDBJ databases">
        <title>Activity-based single-cell genomes from oceanic crustal fluid captures similar information to metagenomic and metatranscriptomic surveys with orders of magnitude less sampling.</title>
        <authorList>
            <person name="D'Angelo T.S."/>
            <person name="Orcutt B.N."/>
        </authorList>
    </citation>
    <scope>NUCLEOTIDE SEQUENCE [LARGE SCALE GENOMIC DNA]</scope>
    <source>
        <strain evidence="2">AH-315-G07</strain>
    </source>
</reference>
<evidence type="ECO:0000256" key="1">
    <source>
        <dbReference type="PROSITE-ProRule" id="PRU00339"/>
    </source>
</evidence>
<dbReference type="PANTHER" id="PTHR12558">
    <property type="entry name" value="CELL DIVISION CYCLE 16,23,27"/>
    <property type="match status" value="1"/>
</dbReference>
<dbReference type="Gene3D" id="1.25.40.10">
    <property type="entry name" value="Tetratricopeptide repeat domain"/>
    <property type="match status" value="3"/>
</dbReference>
<organism evidence="2 3">
    <name type="scientific">Simkania negevensis</name>
    <dbReference type="NCBI Taxonomy" id="83561"/>
    <lineage>
        <taxon>Bacteria</taxon>
        <taxon>Pseudomonadati</taxon>
        <taxon>Chlamydiota</taxon>
        <taxon>Chlamydiia</taxon>
        <taxon>Parachlamydiales</taxon>
        <taxon>Simkaniaceae</taxon>
        <taxon>Simkania</taxon>
    </lineage>
</organism>
<dbReference type="Pfam" id="PF13432">
    <property type="entry name" value="TPR_16"/>
    <property type="match status" value="2"/>
</dbReference>
<feature type="repeat" description="TPR" evidence="1">
    <location>
        <begin position="201"/>
        <end position="234"/>
    </location>
</feature>
<name>A0ABS3AUM5_9BACT</name>
<dbReference type="PROSITE" id="PS50005">
    <property type="entry name" value="TPR"/>
    <property type="match status" value="1"/>
</dbReference>
<dbReference type="EMBL" id="JAFITR010000082">
    <property type="protein sequence ID" value="MBN4067199.1"/>
    <property type="molecule type" value="Genomic_DNA"/>
</dbReference>
<dbReference type="PANTHER" id="PTHR12558:SF13">
    <property type="entry name" value="CELL DIVISION CYCLE PROTEIN 27 HOMOLOG"/>
    <property type="match status" value="1"/>
</dbReference>
<sequence>MYYLIILAVILLLGFLALREWLKSRRVTKKALKEMLHKASKYLALGETSEAFKEIQRYTQLREGWDLPARLLNIEALTINGKGEEALLFIDEALKESPDELILLREKGELLLDNSREAEALELLLQCKAILTTEKEQLLLARAYVSNNDYETALSLLSSALIETANGQAHALAGDCYFYCENYPRAAEYYMRAQKCQWDTPQTLLNLGSALYKLGETAAAENIFHKIILVDSGNVQATLGLGKCLEEQGLYEKALDVYQKGKAWETSNPKLLRHAGICATHMQQYRYAEIYLKMAMDKGDDSVVPLKFLGYGLECLQRWDEAEKIYLLLIEKHNDCAAGYRALAWMFGVGLTRTLSAAQGLTMAKKALEFIPDTSSWDLLSACEARAGNYTQAHTIQERLSFQTNDKRTRLRRRDAMRLLKKKRPLTEDQIPHVSVA</sequence>
<accession>A0ABS3AUM5</accession>
<protein>
    <submittedName>
        <fullName evidence="2">Tetratricopeptide repeat protein</fullName>
    </submittedName>
</protein>
<dbReference type="SMART" id="SM00028">
    <property type="entry name" value="TPR"/>
    <property type="match status" value="6"/>
</dbReference>
<comment type="caution">
    <text evidence="2">The sequence shown here is derived from an EMBL/GenBank/DDBJ whole genome shotgun (WGS) entry which is preliminary data.</text>
</comment>
<keyword evidence="1" id="KW-0802">TPR repeat</keyword>
<evidence type="ECO:0000313" key="3">
    <source>
        <dbReference type="Proteomes" id="UP000722121"/>
    </source>
</evidence>
<gene>
    <name evidence="2" type="ORF">JYU14_03850</name>
</gene>
<evidence type="ECO:0000313" key="2">
    <source>
        <dbReference type="EMBL" id="MBN4067199.1"/>
    </source>
</evidence>
<dbReference type="SUPFAM" id="SSF48452">
    <property type="entry name" value="TPR-like"/>
    <property type="match status" value="2"/>
</dbReference>
<dbReference type="InterPro" id="IPR011990">
    <property type="entry name" value="TPR-like_helical_dom_sf"/>
</dbReference>
<proteinExistence type="predicted"/>
<keyword evidence="3" id="KW-1185">Reference proteome</keyword>
<dbReference type="InterPro" id="IPR019734">
    <property type="entry name" value="TPR_rpt"/>
</dbReference>
<dbReference type="Proteomes" id="UP000722121">
    <property type="component" value="Unassembled WGS sequence"/>
</dbReference>